<proteinExistence type="predicted"/>
<feature type="compositionally biased region" description="Polar residues" evidence="1">
    <location>
        <begin position="71"/>
        <end position="83"/>
    </location>
</feature>
<gene>
    <name evidence="3" type="ORF">LXN57_31240</name>
</gene>
<reference evidence="3 4" key="1">
    <citation type="submission" date="2022-06" db="EMBL/GenBank/DDBJ databases">
        <title>Actinoplanes abujensis sp. nov., isolated from Nigerian arid soil.</title>
        <authorList>
            <person name="Ding P."/>
        </authorList>
    </citation>
    <scope>NUCLEOTIDE SEQUENCE [LARGE SCALE GENOMIC DNA]</scope>
    <source>
        <strain evidence="4">TRM88002</strain>
    </source>
</reference>
<dbReference type="EMBL" id="JAMQOL010000046">
    <property type="protein sequence ID" value="MCM4082050.1"/>
    <property type="molecule type" value="Genomic_DNA"/>
</dbReference>
<dbReference type="Proteomes" id="UP001523216">
    <property type="component" value="Unassembled WGS sequence"/>
</dbReference>
<dbReference type="RefSeq" id="WP_251801772.1">
    <property type="nucleotide sequence ID" value="NZ_JAMQOL010000046.1"/>
</dbReference>
<protein>
    <submittedName>
        <fullName evidence="3">Uncharacterized protein</fullName>
    </submittedName>
</protein>
<comment type="caution">
    <text evidence="3">The sequence shown here is derived from an EMBL/GenBank/DDBJ whole genome shotgun (WGS) entry which is preliminary data.</text>
</comment>
<keyword evidence="4" id="KW-1185">Reference proteome</keyword>
<sequence>MRDAQEILRNLSVAPDQTDPTVVAADVARGRQAQIRRRRQRFAVGGAFVAVAAAAAVGVGQFGQAAGTPDRASTSVAQEPIPSGSSQARLQLVAYRGEQPTGFKVSTVPDGWLVVSSDPSAFIVEPASRGELPEDKLGAVSLEGRIMVSLQGLSQFPPESPVKKVDVNGRAGKIGHPLDAPGKLSDTRWLFFPDASGRQVQVQVPAKVNLSDEQVVDFAKGVTVTGEAVEIGG</sequence>
<name>A0ABT0Y892_9ACTN</name>
<feature type="region of interest" description="Disordered" evidence="1">
    <location>
        <begin position="63"/>
        <end position="83"/>
    </location>
</feature>
<keyword evidence="2" id="KW-1133">Transmembrane helix</keyword>
<evidence type="ECO:0000256" key="2">
    <source>
        <dbReference type="SAM" id="Phobius"/>
    </source>
</evidence>
<organism evidence="3 4">
    <name type="scientific">Paractinoplanes hotanensis</name>
    <dbReference type="NCBI Taxonomy" id="2906497"/>
    <lineage>
        <taxon>Bacteria</taxon>
        <taxon>Bacillati</taxon>
        <taxon>Actinomycetota</taxon>
        <taxon>Actinomycetes</taxon>
        <taxon>Micromonosporales</taxon>
        <taxon>Micromonosporaceae</taxon>
        <taxon>Paractinoplanes</taxon>
    </lineage>
</organism>
<evidence type="ECO:0000256" key="1">
    <source>
        <dbReference type="SAM" id="MobiDB-lite"/>
    </source>
</evidence>
<evidence type="ECO:0000313" key="3">
    <source>
        <dbReference type="EMBL" id="MCM4082050.1"/>
    </source>
</evidence>
<feature type="transmembrane region" description="Helical" evidence="2">
    <location>
        <begin position="42"/>
        <end position="63"/>
    </location>
</feature>
<keyword evidence="2" id="KW-0812">Transmembrane</keyword>
<accession>A0ABT0Y892</accession>
<keyword evidence="2" id="KW-0472">Membrane</keyword>
<evidence type="ECO:0000313" key="4">
    <source>
        <dbReference type="Proteomes" id="UP001523216"/>
    </source>
</evidence>